<comment type="subunit">
    <text evidence="6">The basal body constitutes a major portion of the flagellar organelle and consists of a number of rings mounted on a central rod. In Gram-negative bacteria, at least four rings, L, P, S and M are present, whereas Gram-positive bacteria lack the L and P rings. The rod consists of about 26 subunits of FlgG in the distal portion, and FlgB, FlgC and FlgF build up the proximal portion of the rod with about 6 subunits each. Rod assembly occurs by export via the flagellum-specific pathway of its constituent proteins and by their incorporation into the rod structure in the probable order of FlgB, FlgC, FlgF and FlgG. Another protein, FliE, also assembles onto the stable rod structure.</text>
</comment>
<dbReference type="PIRSF" id="PIRSF002889">
    <property type="entry name" value="Rod_FlgB"/>
    <property type="match status" value="1"/>
</dbReference>
<reference evidence="9 11" key="1">
    <citation type="submission" date="2018-06" db="EMBL/GenBank/DDBJ databases">
        <title>Complete Genome Sequence of the Microcystin-Degrading Bacterium Sphingosinicella microcystinivorans Strain B-9.</title>
        <authorList>
            <person name="Jin H."/>
            <person name="Nishizawa T."/>
            <person name="Guo Y."/>
            <person name="Nishizawa A."/>
            <person name="Park H."/>
            <person name="Kato H."/>
            <person name="Tsuji K."/>
            <person name="Harada K."/>
        </authorList>
    </citation>
    <scope>NUCLEOTIDE SEQUENCE [LARGE SCALE GENOMIC DNA]</scope>
    <source>
        <strain evidence="9 11">B9</strain>
    </source>
</reference>
<dbReference type="InterPro" id="IPR019776">
    <property type="entry name" value="Flagellar_basal_body_rod_CS"/>
</dbReference>
<sequence length="129" mass="13480">MDVLDNYFGVHAQALELRSKRLELLASNIANAATPGYKARDIDFAAQLKAAESGGGALSVTAGNHIGMGGPGAAGGALYRIPNQASLDGNTVELSTEQTRFGENAVQYQTTLAFLNGRINTLSRALKGE</sequence>
<dbReference type="KEGG" id="smic:SmB9_37450"/>
<dbReference type="GO" id="GO:0071978">
    <property type="term" value="P:bacterial-type flagellum-dependent swarming motility"/>
    <property type="evidence" value="ECO:0007669"/>
    <property type="project" value="TreeGrafter"/>
</dbReference>
<keyword evidence="9" id="KW-0282">Flagellum</keyword>
<evidence type="ECO:0000256" key="6">
    <source>
        <dbReference type="ARBA" id="ARBA00026072"/>
    </source>
</evidence>
<comment type="function">
    <text evidence="5 7">Structural component of flagellum, the bacterial motility apparatus. Part of the rod structure of flagellar basal body.</text>
</comment>
<dbReference type="EMBL" id="AP018711">
    <property type="protein sequence ID" value="BBE36087.1"/>
    <property type="molecule type" value="Genomic_DNA"/>
</dbReference>
<accession>A0AAD1G2J8</accession>
<evidence type="ECO:0000313" key="11">
    <source>
        <dbReference type="Proteomes" id="UP000275727"/>
    </source>
</evidence>
<dbReference type="Proteomes" id="UP000275727">
    <property type="component" value="Chromosome"/>
</dbReference>
<protein>
    <recommendedName>
        <fullName evidence="3 7">Flagellar basal body rod protein FlgB</fullName>
    </recommendedName>
</protein>
<keyword evidence="12" id="KW-1185">Reference proteome</keyword>
<feature type="domain" description="Flagellar basal body rod protein N-terminal" evidence="8">
    <location>
        <begin position="10"/>
        <end position="38"/>
    </location>
</feature>
<keyword evidence="9" id="KW-0969">Cilium</keyword>
<evidence type="ECO:0000259" key="8">
    <source>
        <dbReference type="Pfam" id="PF00460"/>
    </source>
</evidence>
<dbReference type="PROSITE" id="PS00588">
    <property type="entry name" value="FLAGELLA_BB_ROD"/>
    <property type="match status" value="1"/>
</dbReference>
<name>A0AAD1G2J8_SPHMI</name>
<dbReference type="NCBIfam" id="TIGR01396">
    <property type="entry name" value="FlgB"/>
    <property type="match status" value="1"/>
</dbReference>
<evidence type="ECO:0000256" key="1">
    <source>
        <dbReference type="ARBA" id="ARBA00004117"/>
    </source>
</evidence>
<evidence type="ECO:0000313" key="9">
    <source>
        <dbReference type="EMBL" id="BBE36087.1"/>
    </source>
</evidence>
<reference evidence="10 12" key="2">
    <citation type="submission" date="2018-10" db="EMBL/GenBank/DDBJ databases">
        <title>Genomic Encyclopedia of Type Strains, Phase IV (KMG-IV): sequencing the most valuable type-strain genomes for metagenomic binning, comparative biology and taxonomic classification.</title>
        <authorList>
            <person name="Goeker M."/>
        </authorList>
    </citation>
    <scope>NUCLEOTIDE SEQUENCE [LARGE SCALE GENOMIC DNA]</scope>
    <source>
        <strain evidence="10 12">DSM 19791</strain>
    </source>
</reference>
<evidence type="ECO:0000313" key="12">
    <source>
        <dbReference type="Proteomes" id="UP000276029"/>
    </source>
</evidence>
<dbReference type="Proteomes" id="UP000276029">
    <property type="component" value="Unassembled WGS sequence"/>
</dbReference>
<evidence type="ECO:0000256" key="3">
    <source>
        <dbReference type="ARBA" id="ARBA00014376"/>
    </source>
</evidence>
<keyword evidence="9" id="KW-0966">Cell projection</keyword>
<organism evidence="9 11">
    <name type="scientific">Sphingosinicella microcystinivorans</name>
    <dbReference type="NCBI Taxonomy" id="335406"/>
    <lineage>
        <taxon>Bacteria</taxon>
        <taxon>Pseudomonadati</taxon>
        <taxon>Pseudomonadota</taxon>
        <taxon>Alphaproteobacteria</taxon>
        <taxon>Sphingomonadales</taxon>
        <taxon>Sphingosinicellaceae</taxon>
        <taxon>Sphingosinicella</taxon>
    </lineage>
</organism>
<dbReference type="InterPro" id="IPR001444">
    <property type="entry name" value="Flag_bb_rod_N"/>
</dbReference>
<dbReference type="GO" id="GO:0030694">
    <property type="term" value="C:bacterial-type flagellum basal body, rod"/>
    <property type="evidence" value="ECO:0007669"/>
    <property type="project" value="InterPro"/>
</dbReference>
<gene>
    <name evidence="9" type="primary">flgB</name>
    <name evidence="10" type="ORF">DFR51_2923</name>
    <name evidence="9" type="ORF">SmB9_37450</name>
</gene>
<comment type="similarity">
    <text evidence="2 7">Belongs to the flagella basal body rod proteins family.</text>
</comment>
<comment type="subcellular location">
    <subcellularLocation>
        <location evidence="1 7">Bacterial flagellum basal body</location>
    </subcellularLocation>
</comment>
<dbReference type="InterPro" id="IPR006300">
    <property type="entry name" value="FlgB"/>
</dbReference>
<dbReference type="PANTHER" id="PTHR30435">
    <property type="entry name" value="FLAGELLAR PROTEIN"/>
    <property type="match status" value="1"/>
</dbReference>
<dbReference type="Pfam" id="PF00460">
    <property type="entry name" value="Flg_bb_rod"/>
    <property type="match status" value="1"/>
</dbReference>
<evidence type="ECO:0000256" key="7">
    <source>
        <dbReference type="PIRNR" id="PIRNR002889"/>
    </source>
</evidence>
<evidence type="ECO:0000256" key="2">
    <source>
        <dbReference type="ARBA" id="ARBA00009677"/>
    </source>
</evidence>
<proteinExistence type="inferred from homology"/>
<evidence type="ECO:0000313" key="10">
    <source>
        <dbReference type="EMBL" id="RKS88275.1"/>
    </source>
</evidence>
<dbReference type="PANTHER" id="PTHR30435:SF12">
    <property type="entry name" value="FLAGELLAR BASAL BODY ROD PROTEIN FLGB"/>
    <property type="match status" value="1"/>
</dbReference>
<dbReference type="EMBL" id="RBWX01000009">
    <property type="protein sequence ID" value="RKS88275.1"/>
    <property type="molecule type" value="Genomic_DNA"/>
</dbReference>
<keyword evidence="4 7" id="KW-0975">Bacterial flagellum</keyword>
<dbReference type="RefSeq" id="WP_121052354.1">
    <property type="nucleotide sequence ID" value="NZ_AP018711.1"/>
</dbReference>
<evidence type="ECO:0000256" key="4">
    <source>
        <dbReference type="ARBA" id="ARBA00023143"/>
    </source>
</evidence>
<dbReference type="AlphaFoldDB" id="A0AAD1G2J8"/>
<evidence type="ECO:0000256" key="5">
    <source>
        <dbReference type="ARBA" id="ARBA00024934"/>
    </source>
</evidence>